<evidence type="ECO:0000313" key="2">
    <source>
        <dbReference type="EMBL" id="KAG0445879.1"/>
    </source>
</evidence>
<evidence type="ECO:0000313" key="4">
    <source>
        <dbReference type="Proteomes" id="UP000639772"/>
    </source>
</evidence>
<reference evidence="3 4" key="1">
    <citation type="journal article" date="2020" name="Nat. Food">
        <title>A phased Vanilla planifolia genome enables genetic improvement of flavour and production.</title>
        <authorList>
            <person name="Hasing T."/>
            <person name="Tang H."/>
            <person name="Brym M."/>
            <person name="Khazi F."/>
            <person name="Huang T."/>
            <person name="Chambers A.H."/>
        </authorList>
    </citation>
    <scope>NUCLEOTIDE SEQUENCE [LARGE SCALE GENOMIC DNA]</scope>
    <source>
        <tissue evidence="2">Leaf</tissue>
    </source>
</reference>
<dbReference type="EMBL" id="JADCNL010000640">
    <property type="protein sequence ID" value="KAG0445879.1"/>
    <property type="molecule type" value="Genomic_DNA"/>
</dbReference>
<dbReference type="Proteomes" id="UP000639772">
    <property type="component" value="Unassembled WGS sequence"/>
</dbReference>
<sequence>MRHARGRSGSDIAQLGVVGGSDKGEWHGVLRTKAGHAVEPGCDMGLAYLQCSNRRIRPCSLQRLRVTSVTNGFRGEKTFQEVLGKLGAESDNKRHATKADN</sequence>
<dbReference type="AlphaFoldDB" id="A0A835P3K2"/>
<accession>A0A835P3K2</accession>
<gene>
    <name evidence="2" type="ORF">HPP92_029111</name>
    <name evidence="1" type="ORF">HPP92_029123</name>
</gene>
<protein>
    <submittedName>
        <fullName evidence="2">Uncharacterized protein</fullName>
    </submittedName>
</protein>
<comment type="caution">
    <text evidence="2">The sequence shown here is derived from an EMBL/GenBank/DDBJ whole genome shotgun (WGS) entry which is preliminary data.</text>
</comment>
<organism evidence="2 3">
    <name type="scientific">Vanilla planifolia</name>
    <name type="common">Vanilla</name>
    <dbReference type="NCBI Taxonomy" id="51239"/>
    <lineage>
        <taxon>Eukaryota</taxon>
        <taxon>Viridiplantae</taxon>
        <taxon>Streptophyta</taxon>
        <taxon>Embryophyta</taxon>
        <taxon>Tracheophyta</taxon>
        <taxon>Spermatophyta</taxon>
        <taxon>Magnoliopsida</taxon>
        <taxon>Liliopsida</taxon>
        <taxon>Asparagales</taxon>
        <taxon>Orchidaceae</taxon>
        <taxon>Vanilloideae</taxon>
        <taxon>Vanilleae</taxon>
        <taxon>Vanilla</taxon>
    </lineage>
</organism>
<proteinExistence type="predicted"/>
<evidence type="ECO:0000313" key="1">
    <source>
        <dbReference type="EMBL" id="KAG0445859.1"/>
    </source>
</evidence>
<dbReference type="EMBL" id="JADCNM010000641">
    <property type="protein sequence ID" value="KAG0445859.1"/>
    <property type="molecule type" value="Genomic_DNA"/>
</dbReference>
<evidence type="ECO:0000313" key="3">
    <source>
        <dbReference type="Proteomes" id="UP000636800"/>
    </source>
</evidence>
<name>A0A835P3K2_VANPL</name>
<dbReference type="Proteomes" id="UP000636800">
    <property type="component" value="Unassembled WGS sequence"/>
</dbReference>
<keyword evidence="3" id="KW-1185">Reference proteome</keyword>